<comment type="caution">
    <text evidence="3">The sequence shown here is derived from an EMBL/GenBank/DDBJ whole genome shotgun (WGS) entry which is preliminary data.</text>
</comment>
<evidence type="ECO:0000313" key="4">
    <source>
        <dbReference type="Proteomes" id="UP000503840"/>
    </source>
</evidence>
<feature type="domain" description="Flagella basal body P-ring formation protein FlgA SAF" evidence="2">
    <location>
        <begin position="210"/>
        <end position="330"/>
    </location>
</feature>
<reference evidence="3 4" key="1">
    <citation type="submission" date="2020-05" db="EMBL/GenBank/DDBJ databases">
        <title>Draft genome sequence of Desulfovibrio sp. strain HN2T.</title>
        <authorList>
            <person name="Ueno A."/>
            <person name="Tamazawa S."/>
            <person name="Tamamura S."/>
            <person name="Murakami T."/>
            <person name="Kiyama T."/>
            <person name="Inomata H."/>
            <person name="Amano Y."/>
            <person name="Miyakawa K."/>
            <person name="Tamaki H."/>
            <person name="Naganuma T."/>
            <person name="Kaneko K."/>
        </authorList>
    </citation>
    <scope>NUCLEOTIDE SEQUENCE [LARGE SCALE GENOMIC DNA]</scope>
    <source>
        <strain evidence="3 4">HN2</strain>
    </source>
</reference>
<protein>
    <recommendedName>
        <fullName evidence="2">Flagella basal body P-ring formation protein FlgA SAF domain-containing protein</fullName>
    </recommendedName>
</protein>
<dbReference type="Pfam" id="PF13144">
    <property type="entry name" value="ChapFlgA"/>
    <property type="match status" value="1"/>
</dbReference>
<dbReference type="RefSeq" id="WP_174404063.1">
    <property type="nucleotide sequence ID" value="NZ_BLVO01000005.1"/>
</dbReference>
<sequence length="332" mass="36615">MMRTLGHTIHLTALTALMAVVLAFAATAVHAQVDADWRIHIRDAAVVAGDRVKLGEIADPVGKISPRNWDKLAAMQLWSSPPKPGQPMTISRHRLRKELSKYIGAAADLAVYPSSIAIQQGGSVIRQDELNTLVVSSLTRYTATISGETSVRDIQLPAFVFLRDRMNRLEMEPPTSMEPGQFTIRLREVTATGDLVRRITGGAMLDQWATVPCAAIPLNRFDNITPESVTFVRKNLAYVNGDIWNGKGGPWRMLRSIGTGSVIYQSDLEMTPMLLKGSRVELIYMGKTLRLSVPVEAMTDGKPGDLIPVRNLQSKKEVYATVRDANTVIIQR</sequence>
<accession>A0A7J0BF84</accession>
<evidence type="ECO:0000259" key="2">
    <source>
        <dbReference type="Pfam" id="PF13144"/>
    </source>
</evidence>
<gene>
    <name evidence="3" type="ORF">DSM101010T_07220</name>
</gene>
<proteinExistence type="predicted"/>
<feature type="signal peptide" evidence="1">
    <location>
        <begin position="1"/>
        <end position="31"/>
    </location>
</feature>
<name>A0A7J0BF84_9BACT</name>
<dbReference type="GO" id="GO:0044780">
    <property type="term" value="P:bacterial-type flagellum assembly"/>
    <property type="evidence" value="ECO:0007669"/>
    <property type="project" value="InterPro"/>
</dbReference>
<dbReference type="InterPro" id="IPR039246">
    <property type="entry name" value="Flagellar_FlgA"/>
</dbReference>
<evidence type="ECO:0000313" key="3">
    <source>
        <dbReference type="EMBL" id="GFM32357.1"/>
    </source>
</evidence>
<evidence type="ECO:0000256" key="1">
    <source>
        <dbReference type="SAM" id="SignalP"/>
    </source>
</evidence>
<dbReference type="EMBL" id="BLVO01000005">
    <property type="protein sequence ID" value="GFM32357.1"/>
    <property type="molecule type" value="Genomic_DNA"/>
</dbReference>
<dbReference type="InterPro" id="IPR017585">
    <property type="entry name" value="SAF_FlgA"/>
</dbReference>
<dbReference type="AlphaFoldDB" id="A0A7J0BF84"/>
<organism evidence="3 4">
    <name type="scientific">Desulfovibrio subterraneus</name>
    <dbReference type="NCBI Taxonomy" id="2718620"/>
    <lineage>
        <taxon>Bacteria</taxon>
        <taxon>Pseudomonadati</taxon>
        <taxon>Thermodesulfobacteriota</taxon>
        <taxon>Desulfovibrionia</taxon>
        <taxon>Desulfovibrionales</taxon>
        <taxon>Desulfovibrionaceae</taxon>
        <taxon>Desulfovibrio</taxon>
    </lineage>
</organism>
<dbReference type="Proteomes" id="UP000503840">
    <property type="component" value="Unassembled WGS sequence"/>
</dbReference>
<keyword evidence="4" id="KW-1185">Reference proteome</keyword>
<dbReference type="Gene3D" id="2.30.30.760">
    <property type="match status" value="1"/>
</dbReference>
<keyword evidence="1" id="KW-0732">Signal</keyword>
<dbReference type="PANTHER" id="PTHR36307:SF1">
    <property type="entry name" value="FLAGELLA BASAL BODY P-RING FORMATION PROTEIN FLGA"/>
    <property type="match status" value="1"/>
</dbReference>
<dbReference type="NCBIfam" id="TIGR03170">
    <property type="entry name" value="flgA_cterm"/>
    <property type="match status" value="1"/>
</dbReference>
<dbReference type="PANTHER" id="PTHR36307">
    <property type="entry name" value="FLAGELLA BASAL BODY P-RING FORMATION PROTEIN FLGA"/>
    <property type="match status" value="1"/>
</dbReference>
<feature type="chain" id="PRO_5029776579" description="Flagella basal body P-ring formation protein FlgA SAF domain-containing protein" evidence="1">
    <location>
        <begin position="32"/>
        <end position="332"/>
    </location>
</feature>